<organism evidence="2 3">
    <name type="scientific">Mobiluncus mulieris ATCC 35239</name>
    <dbReference type="NCBI Taxonomy" id="871571"/>
    <lineage>
        <taxon>Bacteria</taxon>
        <taxon>Bacillati</taxon>
        <taxon>Actinomycetota</taxon>
        <taxon>Actinomycetes</taxon>
        <taxon>Actinomycetales</taxon>
        <taxon>Actinomycetaceae</taxon>
        <taxon>Mobiluncus</taxon>
    </lineage>
</organism>
<dbReference type="Proteomes" id="UP000003045">
    <property type="component" value="Unassembled WGS sequence"/>
</dbReference>
<protein>
    <submittedName>
        <fullName evidence="2">Uncharacterized protein</fullName>
    </submittedName>
</protein>
<accession>E0QMX0</accession>
<keyword evidence="1" id="KW-0472">Membrane</keyword>
<dbReference type="HOGENOM" id="CLU_3292551_0_0_11"/>
<proteinExistence type="predicted"/>
<keyword evidence="1" id="KW-1133">Transmembrane helix</keyword>
<keyword evidence="3" id="KW-1185">Reference proteome</keyword>
<evidence type="ECO:0000313" key="3">
    <source>
        <dbReference type="Proteomes" id="UP000003045"/>
    </source>
</evidence>
<evidence type="ECO:0000313" key="2">
    <source>
        <dbReference type="EMBL" id="EFM47137.1"/>
    </source>
</evidence>
<dbReference type="AlphaFoldDB" id="E0QMX0"/>
<name>E0QMX0_9ACTO</name>
<gene>
    <name evidence="2" type="ORF">HMPREF0580_0234</name>
</gene>
<comment type="caution">
    <text evidence="2">The sequence shown here is derived from an EMBL/GenBank/DDBJ whole genome shotgun (WGS) entry which is preliminary data.</text>
</comment>
<sequence>MHVLILSPTWDFGKIFTRVACVCKILAFKITLLSFYKLEK</sequence>
<dbReference type="EMBL" id="AEET01000010">
    <property type="protein sequence ID" value="EFM47137.1"/>
    <property type="molecule type" value="Genomic_DNA"/>
</dbReference>
<keyword evidence="1" id="KW-0812">Transmembrane</keyword>
<reference evidence="2" key="1">
    <citation type="submission" date="2010-08" db="EMBL/GenBank/DDBJ databases">
        <authorList>
            <person name="Muzny D."/>
            <person name="Qin X."/>
            <person name="Deng J."/>
            <person name="Jiang H."/>
            <person name="Liu Y."/>
            <person name="Qu J."/>
            <person name="Song X.-Z."/>
            <person name="Zhang L."/>
            <person name="Thornton R."/>
            <person name="Coyle M."/>
            <person name="Francisco L."/>
            <person name="Jackson L."/>
            <person name="Javaid M."/>
            <person name="Korchina V."/>
            <person name="Kovar C."/>
            <person name="Mata R."/>
            <person name="Mathew T."/>
            <person name="Ngo R."/>
            <person name="Nguyen L."/>
            <person name="Nguyen N."/>
            <person name="Okwuonu G."/>
            <person name="Ongeri F."/>
            <person name="Pham C."/>
            <person name="Simmons D."/>
            <person name="Wilczek-Boney K."/>
            <person name="Hale W."/>
            <person name="Jakkamsetti A."/>
            <person name="Pham P."/>
            <person name="Ruth R."/>
            <person name="San Lucas F."/>
            <person name="Warren J."/>
            <person name="Zhang J."/>
            <person name="Zhao Z."/>
            <person name="Zhou C."/>
            <person name="Zhu D."/>
            <person name="Lee S."/>
            <person name="Bess C."/>
            <person name="Blankenburg K."/>
            <person name="Forbes L."/>
            <person name="Fu Q."/>
            <person name="Gubbala S."/>
            <person name="Hirani K."/>
            <person name="Jayaseelan J.C."/>
            <person name="Lara F."/>
            <person name="Munidasa M."/>
            <person name="Palculict T."/>
            <person name="Patil S."/>
            <person name="Pu L.-L."/>
            <person name="Saada N."/>
            <person name="Tang L."/>
            <person name="Weissenberger G."/>
            <person name="Zhu Y."/>
            <person name="Hemphill L."/>
            <person name="Shang Y."/>
            <person name="Youmans B."/>
            <person name="Ayvaz T."/>
            <person name="Ross M."/>
            <person name="Santibanez J."/>
            <person name="Aqrawi P."/>
            <person name="Gross S."/>
            <person name="Joshi V."/>
            <person name="Fowler G."/>
            <person name="Nazareth L."/>
            <person name="Reid J."/>
            <person name="Worley K."/>
            <person name="Petrosino J."/>
            <person name="Highlander S."/>
            <person name="Gibbs R."/>
        </authorList>
    </citation>
    <scope>NUCLEOTIDE SEQUENCE [LARGE SCALE GENOMIC DNA]</scope>
    <source>
        <strain evidence="2">ATCC 35239</strain>
    </source>
</reference>
<evidence type="ECO:0000256" key="1">
    <source>
        <dbReference type="SAM" id="Phobius"/>
    </source>
</evidence>
<feature type="transmembrane region" description="Helical" evidence="1">
    <location>
        <begin position="15"/>
        <end position="36"/>
    </location>
</feature>